<dbReference type="KEGG" id="srd:SD10_21765"/>
<dbReference type="SUPFAM" id="SSF47240">
    <property type="entry name" value="Ferritin-like"/>
    <property type="match status" value="1"/>
</dbReference>
<dbReference type="OrthoDB" id="954262at2"/>
<dbReference type="Proteomes" id="UP000033054">
    <property type="component" value="Chromosome"/>
</dbReference>
<dbReference type="InterPro" id="IPR006311">
    <property type="entry name" value="TAT_signal"/>
</dbReference>
<reference evidence="1 2" key="1">
    <citation type="journal article" date="2014" name="Curr. Microbiol.">
        <title>Spirosoma radiotolerans sp. nov., a gamma-radiation-resistant bacterium isolated from gamma ray-irradiated soil.</title>
        <authorList>
            <person name="Lee J.J."/>
            <person name="Srinivasan S."/>
            <person name="Lim S."/>
            <person name="Joe M."/>
            <person name="Im S."/>
            <person name="Bae S.I."/>
            <person name="Park K.R."/>
            <person name="Han J.H."/>
            <person name="Park S.H."/>
            <person name="Joo B.M."/>
            <person name="Park S.J."/>
            <person name="Kim M.K."/>
        </authorList>
    </citation>
    <scope>NUCLEOTIDE SEQUENCE [LARGE SCALE GENOMIC DNA]</scope>
    <source>
        <strain evidence="1 2">DG5A</strain>
    </source>
</reference>
<evidence type="ECO:0008006" key="3">
    <source>
        <dbReference type="Google" id="ProtNLM"/>
    </source>
</evidence>
<evidence type="ECO:0000313" key="2">
    <source>
        <dbReference type="Proteomes" id="UP000033054"/>
    </source>
</evidence>
<proteinExistence type="predicted"/>
<dbReference type="InterPro" id="IPR009078">
    <property type="entry name" value="Ferritin-like_SF"/>
</dbReference>
<dbReference type="Pfam" id="PF13668">
    <property type="entry name" value="Ferritin_2"/>
    <property type="match status" value="1"/>
</dbReference>
<keyword evidence="2" id="KW-1185">Reference proteome</keyword>
<dbReference type="PATRIC" id="fig|1379870.5.peg.4703"/>
<dbReference type="AlphaFoldDB" id="A0A0E3ZYQ7"/>
<dbReference type="EMBL" id="CP010429">
    <property type="protein sequence ID" value="AKD57129.1"/>
    <property type="molecule type" value="Genomic_DNA"/>
</dbReference>
<sequence length="242" mass="26369">MKKLNELMQPIGPAVNAHRRSFLRTVGAAAVTGGLLTACSTADLQVSPDGARAAAPGDVITLPGGDLGILNYAFVLEQIESRFYELVLANPYEKITAMELQLFQDLRNHEVTHRAFYRAALGSAGIPDLTLDFSSINFRQRTDVLEASRMFAELGTAAYNGGGKYLTDPENLAVAGKIVSVEARHVSIIREMEYMNQTAFAGDNIVVDAGLFIKLEPMEVLPKAQKYVREIIDARNLPTNVA</sequence>
<dbReference type="RefSeq" id="WP_046576711.1">
    <property type="nucleotide sequence ID" value="NZ_CP010429.1"/>
</dbReference>
<evidence type="ECO:0000313" key="1">
    <source>
        <dbReference type="EMBL" id="AKD57129.1"/>
    </source>
</evidence>
<dbReference type="PROSITE" id="PS51318">
    <property type="entry name" value="TAT"/>
    <property type="match status" value="1"/>
</dbReference>
<name>A0A0E3ZYQ7_9BACT</name>
<dbReference type="STRING" id="1379870.SD10_21765"/>
<organism evidence="1 2">
    <name type="scientific">Spirosoma radiotolerans</name>
    <dbReference type="NCBI Taxonomy" id="1379870"/>
    <lineage>
        <taxon>Bacteria</taxon>
        <taxon>Pseudomonadati</taxon>
        <taxon>Bacteroidota</taxon>
        <taxon>Cytophagia</taxon>
        <taxon>Cytophagales</taxon>
        <taxon>Cytophagaceae</taxon>
        <taxon>Spirosoma</taxon>
    </lineage>
</organism>
<protein>
    <recommendedName>
        <fullName evidence="3">Tat (Twin-arginine translocation) pathway signal sequence containing protein</fullName>
    </recommendedName>
</protein>
<gene>
    <name evidence="1" type="ORF">SD10_21765</name>
</gene>
<dbReference type="HOGENOM" id="CLU_029630_4_0_10"/>
<accession>A0A0E3ZYQ7</accession>